<dbReference type="RefSeq" id="WP_050481915.1">
    <property type="nucleotide sequence ID" value="NZ_CP009225.1"/>
</dbReference>
<sequence length="261" mass="31510">MLREGQFSNLRILCINNKRVYIVDDHNYVLPIWSYYSLQNDYKYDLITLDYHADTIIGFNDYAYEKAFKTSYVDTFQLRDRFREEKVKEILNNKSFNIILDNTRLLDCDEHILAAWELGIITEYHVIYCMDKYEEYGGEHCKNEKIYCEAFENPTKYCYKTCPEIEKNRCHNRLDDEYLKDIKLNLSNRKYILDMDLDYFQTRESLKPIRRNIINGLIKNCEFITIARSKKYFNELRIDDSFNIDEAENNLVQLIEEILNN</sequence>
<dbReference type="Pfam" id="PF12640">
    <property type="entry name" value="UPF0489"/>
    <property type="match status" value="1"/>
</dbReference>
<gene>
    <name evidence="1" type="ORF">CLSPO_c24000</name>
</gene>
<reference evidence="1 2" key="1">
    <citation type="journal article" date="2015" name="PLoS ONE">
        <title>A universal mariner transposon system for forward genetic studies in the genus clostridium.</title>
        <authorList>
            <person name="Zhang Y."/>
            <person name="Grosse-Honebrink A."/>
            <person name="Minton N.P."/>
        </authorList>
    </citation>
    <scope>NUCLEOTIDE SEQUENCE [LARGE SCALE GENOMIC DNA]</scope>
    <source>
        <strain evidence="1 2">NCIMB 10696</strain>
    </source>
</reference>
<dbReference type="AlphaFoldDB" id="A0A7U4JPW2"/>
<dbReference type="KEGG" id="cld:CLSPO_c24000"/>
<evidence type="ECO:0000313" key="1">
    <source>
        <dbReference type="EMBL" id="AKC63120.1"/>
    </source>
</evidence>
<name>A0A7U4JPW2_CLOSG</name>
<dbReference type="Proteomes" id="UP000033052">
    <property type="component" value="Chromosome"/>
</dbReference>
<organism evidence="1 2">
    <name type="scientific">Clostridium sporogenes</name>
    <dbReference type="NCBI Taxonomy" id="1509"/>
    <lineage>
        <taxon>Bacteria</taxon>
        <taxon>Bacillati</taxon>
        <taxon>Bacillota</taxon>
        <taxon>Clostridia</taxon>
        <taxon>Eubacteriales</taxon>
        <taxon>Clostridiaceae</taxon>
        <taxon>Clostridium</taxon>
    </lineage>
</organism>
<dbReference type="InterPro" id="IPR024131">
    <property type="entry name" value="UPF0489"/>
</dbReference>
<accession>A0A7U4JPW2</accession>
<protein>
    <submittedName>
        <fullName evidence="1">Uncharacterized protein</fullName>
    </submittedName>
</protein>
<evidence type="ECO:0000313" key="2">
    <source>
        <dbReference type="Proteomes" id="UP000033052"/>
    </source>
</evidence>
<dbReference type="EMBL" id="CP009225">
    <property type="protein sequence ID" value="AKC63120.1"/>
    <property type="molecule type" value="Genomic_DNA"/>
</dbReference>
<dbReference type="GeneID" id="92940459"/>
<proteinExistence type="predicted"/>